<feature type="transmembrane region" description="Helical" evidence="2">
    <location>
        <begin position="193"/>
        <end position="215"/>
    </location>
</feature>
<sequence length="498" mass="53366">MHWLTLATVLIHVKPGHGQIGLPDTFAAGLQVLQSQVAGLNLGFFGQSTSAVLNQRIAAATKAVGNIGVISIPPIELILSSTTGPNLASITLAQVLPLSASDPLPSATSQSSRTTLTIRATATESSRTAQATSLMSDTISPVAALPAATSSSTPPVSSSASPPRNTTADGGDAAGLAAQSTSTKSAAKPPPTLIIVGSVGAFLALASIVGVFFFIKRRRQARFDEKMFCRGDSIEKTLSVADKTYGGLSRKVSKSGKVLKIQRLWQRQPTEQRATVESSFNLLSWRHVAGTRASLDADQAYMSKAPELPEVVRATQSEAEEDRDEVADILHKYTDPTQSRGFSSLYSTDGELPIVLGSPVRATSPWFKWQVPAPKEDDSVLYGQQRTGVGNVVLGNDVLGGRIKSVRPVPEQSKFSFSDYSNDYRQTRTSMYPRDASNNMAPRQSKHKPRTTMTNFSVRSGGFGQQQQQPFAGDSTVHATAQGQSFLQRYLKKAWGRN</sequence>
<dbReference type="RefSeq" id="XP_040727127.1">
    <property type="nucleotide sequence ID" value="XM_040866576.1"/>
</dbReference>
<dbReference type="AlphaFoldDB" id="A0A1Y2FSF9"/>
<reference evidence="4 5" key="1">
    <citation type="submission" date="2016-07" db="EMBL/GenBank/DDBJ databases">
        <title>Pervasive Adenine N6-methylation of Active Genes in Fungi.</title>
        <authorList>
            <consortium name="DOE Joint Genome Institute"/>
            <person name="Mondo S.J."/>
            <person name="Dannebaum R.O."/>
            <person name="Kuo R.C."/>
            <person name="Labutti K."/>
            <person name="Haridas S."/>
            <person name="Kuo A."/>
            <person name="Salamov A."/>
            <person name="Ahrendt S.R."/>
            <person name="Lipzen A."/>
            <person name="Sullivan W."/>
            <person name="Andreopoulos W.B."/>
            <person name="Clum A."/>
            <person name="Lindquist E."/>
            <person name="Daum C."/>
            <person name="Ramamoorthy G.K."/>
            <person name="Gryganskyi A."/>
            <person name="Culley D."/>
            <person name="Magnuson J.K."/>
            <person name="James T.Y."/>
            <person name="O'Malley M.A."/>
            <person name="Stajich J.E."/>
            <person name="Spatafora J.W."/>
            <person name="Visel A."/>
            <person name="Grigoriev I.V."/>
        </authorList>
    </citation>
    <scope>NUCLEOTIDE SEQUENCE [LARGE SCALE GENOMIC DNA]</scope>
    <source>
        <strain evidence="4 5">12-1054</strain>
    </source>
</reference>
<evidence type="ECO:0000313" key="5">
    <source>
        <dbReference type="Proteomes" id="UP000193685"/>
    </source>
</evidence>
<feature type="chain" id="PRO_5011005074" description="Mid2 domain-containing protein" evidence="3">
    <location>
        <begin position="19"/>
        <end position="498"/>
    </location>
</feature>
<evidence type="ECO:0000256" key="1">
    <source>
        <dbReference type="SAM" id="MobiDB-lite"/>
    </source>
</evidence>
<accession>A0A1Y2FSF9</accession>
<dbReference type="GeneID" id="63783175"/>
<evidence type="ECO:0000256" key="2">
    <source>
        <dbReference type="SAM" id="Phobius"/>
    </source>
</evidence>
<keyword evidence="2" id="KW-0472">Membrane</keyword>
<feature type="region of interest" description="Disordered" evidence="1">
    <location>
        <begin position="103"/>
        <end position="133"/>
    </location>
</feature>
<dbReference type="EMBL" id="MCFI01000004">
    <property type="protein sequence ID" value="ORY85645.1"/>
    <property type="molecule type" value="Genomic_DNA"/>
</dbReference>
<proteinExistence type="predicted"/>
<keyword evidence="2" id="KW-1133">Transmembrane helix</keyword>
<feature type="compositionally biased region" description="Polar residues" evidence="1">
    <location>
        <begin position="106"/>
        <end position="133"/>
    </location>
</feature>
<feature type="compositionally biased region" description="Low complexity" evidence="1">
    <location>
        <begin position="145"/>
        <end position="187"/>
    </location>
</feature>
<protein>
    <recommendedName>
        <fullName evidence="6">Mid2 domain-containing protein</fullName>
    </recommendedName>
</protein>
<keyword evidence="5" id="KW-1185">Reference proteome</keyword>
<keyword evidence="3" id="KW-0732">Signal</keyword>
<evidence type="ECO:0000256" key="3">
    <source>
        <dbReference type="SAM" id="SignalP"/>
    </source>
</evidence>
<dbReference type="Proteomes" id="UP000193685">
    <property type="component" value="Unassembled WGS sequence"/>
</dbReference>
<feature type="region of interest" description="Disordered" evidence="1">
    <location>
        <begin position="145"/>
        <end position="189"/>
    </location>
</feature>
<feature type="compositionally biased region" description="Polar residues" evidence="1">
    <location>
        <begin position="432"/>
        <end position="442"/>
    </location>
</feature>
<comment type="caution">
    <text evidence="4">The sequence shown here is derived from an EMBL/GenBank/DDBJ whole genome shotgun (WGS) entry which is preliminary data.</text>
</comment>
<name>A0A1Y2FSF9_PROLT</name>
<keyword evidence="2" id="KW-0812">Transmembrane</keyword>
<gene>
    <name evidence="4" type="ORF">BCR37DRAFT_244253</name>
</gene>
<feature type="region of interest" description="Disordered" evidence="1">
    <location>
        <begin position="432"/>
        <end position="477"/>
    </location>
</feature>
<organism evidence="4 5">
    <name type="scientific">Protomyces lactucae-debilis</name>
    <dbReference type="NCBI Taxonomy" id="2754530"/>
    <lineage>
        <taxon>Eukaryota</taxon>
        <taxon>Fungi</taxon>
        <taxon>Dikarya</taxon>
        <taxon>Ascomycota</taxon>
        <taxon>Taphrinomycotina</taxon>
        <taxon>Taphrinomycetes</taxon>
        <taxon>Taphrinales</taxon>
        <taxon>Protomycetaceae</taxon>
        <taxon>Protomyces</taxon>
    </lineage>
</organism>
<evidence type="ECO:0008006" key="6">
    <source>
        <dbReference type="Google" id="ProtNLM"/>
    </source>
</evidence>
<evidence type="ECO:0000313" key="4">
    <source>
        <dbReference type="EMBL" id="ORY85645.1"/>
    </source>
</evidence>
<feature type="signal peptide" evidence="3">
    <location>
        <begin position="1"/>
        <end position="18"/>
    </location>
</feature>